<evidence type="ECO:0000256" key="15">
    <source>
        <dbReference type="SAM" id="MobiDB-lite"/>
    </source>
</evidence>
<dbReference type="InterPro" id="IPR003599">
    <property type="entry name" value="Ig_sub"/>
</dbReference>
<feature type="compositionally biased region" description="Basic residues" evidence="15">
    <location>
        <begin position="1758"/>
        <end position="1769"/>
    </location>
</feature>
<evidence type="ECO:0000256" key="6">
    <source>
        <dbReference type="ARBA" id="ARBA00022889"/>
    </source>
</evidence>
<feature type="domain" description="Fibronectin type-III" evidence="18">
    <location>
        <begin position="1167"/>
        <end position="1266"/>
    </location>
</feature>
<dbReference type="FunFam" id="2.60.40.10:FF:000005">
    <property type="entry name" value="Neuronal cell adhesion molecule"/>
    <property type="match status" value="1"/>
</dbReference>
<evidence type="ECO:0000256" key="3">
    <source>
        <dbReference type="ARBA" id="ARBA00022692"/>
    </source>
</evidence>
<dbReference type="CDD" id="cd20958">
    <property type="entry name" value="IgI_5_Dscam"/>
    <property type="match status" value="1"/>
</dbReference>
<feature type="domain" description="Ig-like" evidence="17">
    <location>
        <begin position="1254"/>
        <end position="1353"/>
    </location>
</feature>
<evidence type="ECO:0008006" key="21">
    <source>
        <dbReference type="Google" id="ProtNLM"/>
    </source>
</evidence>
<dbReference type="EMBL" id="CADEPI010000244">
    <property type="protein sequence ID" value="CAB3381730.1"/>
    <property type="molecule type" value="Genomic_DNA"/>
</dbReference>
<feature type="compositionally biased region" description="Acidic residues" evidence="15">
    <location>
        <begin position="1712"/>
        <end position="1725"/>
    </location>
</feature>
<keyword evidence="8 16" id="KW-1133">Transmembrane helix</keyword>
<feature type="domain" description="Ig-like" evidence="17">
    <location>
        <begin position="185"/>
        <end position="270"/>
    </location>
</feature>
<evidence type="ECO:0000256" key="9">
    <source>
        <dbReference type="ARBA" id="ARBA00023018"/>
    </source>
</evidence>
<keyword evidence="7" id="KW-0524">Neurogenesis</keyword>
<proteinExistence type="predicted"/>
<evidence type="ECO:0000256" key="5">
    <source>
        <dbReference type="ARBA" id="ARBA00022737"/>
    </source>
</evidence>
<dbReference type="SMART" id="SM00408">
    <property type="entry name" value="IGc2"/>
    <property type="match status" value="9"/>
</dbReference>
<dbReference type="InterPro" id="IPR007110">
    <property type="entry name" value="Ig-like_dom"/>
</dbReference>
<keyword evidence="2" id="KW-1003">Cell membrane</keyword>
<feature type="domain" description="Ig-like" evidence="17">
    <location>
        <begin position="90"/>
        <end position="180"/>
    </location>
</feature>
<dbReference type="Pfam" id="PF07679">
    <property type="entry name" value="I-set"/>
    <property type="match status" value="5"/>
</dbReference>
<keyword evidence="13" id="KW-0393">Immunoglobulin domain</keyword>
<keyword evidence="12" id="KW-0325">Glycoprotein</keyword>
<dbReference type="SMART" id="SM00409">
    <property type="entry name" value="IG"/>
    <property type="match status" value="9"/>
</dbReference>
<dbReference type="FunFam" id="2.60.40.10:FF:000333">
    <property type="entry name" value="Down syndrome cell adhesion molecule"/>
    <property type="match status" value="2"/>
</dbReference>
<feature type="domain" description="Ig-like" evidence="17">
    <location>
        <begin position="465"/>
        <end position="559"/>
    </location>
</feature>
<dbReference type="OrthoDB" id="152385at2759"/>
<comment type="subcellular location">
    <subcellularLocation>
        <location evidence="1">Cell membrane</location>
        <topology evidence="1">Single-pass type I membrane protein</topology>
    </subcellularLocation>
    <subcellularLocation>
        <location evidence="14">Synapse</location>
    </subcellularLocation>
</comment>
<evidence type="ECO:0000256" key="7">
    <source>
        <dbReference type="ARBA" id="ARBA00022902"/>
    </source>
</evidence>
<dbReference type="PROSITE" id="PS50835">
    <property type="entry name" value="IG_LIKE"/>
    <property type="match status" value="10"/>
</dbReference>
<comment type="caution">
    <text evidence="19">The sequence shown here is derived from an EMBL/GenBank/DDBJ whole genome shotgun (WGS) entry which is preliminary data.</text>
</comment>
<evidence type="ECO:0000256" key="8">
    <source>
        <dbReference type="ARBA" id="ARBA00022989"/>
    </source>
</evidence>
<reference evidence="19 20" key="1">
    <citation type="submission" date="2020-04" db="EMBL/GenBank/DDBJ databases">
        <authorList>
            <person name="Alioto T."/>
            <person name="Alioto T."/>
            <person name="Gomez Garrido J."/>
        </authorList>
    </citation>
    <scope>NUCLEOTIDE SEQUENCE [LARGE SCALE GENOMIC DNA]</scope>
</reference>
<evidence type="ECO:0000256" key="14">
    <source>
        <dbReference type="ARBA" id="ARBA00034103"/>
    </source>
</evidence>
<evidence type="ECO:0000256" key="16">
    <source>
        <dbReference type="SAM" id="Phobius"/>
    </source>
</evidence>
<dbReference type="SUPFAM" id="SSF49265">
    <property type="entry name" value="Fibronectin type III"/>
    <property type="match status" value="3"/>
</dbReference>
<dbReference type="Pfam" id="PF13927">
    <property type="entry name" value="Ig_3"/>
    <property type="match status" value="4"/>
</dbReference>
<evidence type="ECO:0000256" key="10">
    <source>
        <dbReference type="ARBA" id="ARBA00023136"/>
    </source>
</evidence>
<dbReference type="SUPFAM" id="SSF48726">
    <property type="entry name" value="Immunoglobulin"/>
    <property type="match status" value="9"/>
</dbReference>
<organism evidence="19 20">
    <name type="scientific">Cloeon dipterum</name>
    <dbReference type="NCBI Taxonomy" id="197152"/>
    <lineage>
        <taxon>Eukaryota</taxon>
        <taxon>Metazoa</taxon>
        <taxon>Ecdysozoa</taxon>
        <taxon>Arthropoda</taxon>
        <taxon>Hexapoda</taxon>
        <taxon>Insecta</taxon>
        <taxon>Pterygota</taxon>
        <taxon>Palaeoptera</taxon>
        <taxon>Ephemeroptera</taxon>
        <taxon>Pisciforma</taxon>
        <taxon>Baetidae</taxon>
        <taxon>Cloeon</taxon>
    </lineage>
</organism>
<dbReference type="Pfam" id="PF25059">
    <property type="entry name" value="FN3_DSCAM-DSCAML_C"/>
    <property type="match status" value="1"/>
</dbReference>
<dbReference type="CDD" id="cd00063">
    <property type="entry name" value="FN3"/>
    <property type="match status" value="6"/>
</dbReference>
<feature type="compositionally biased region" description="Basic residues" evidence="15">
    <location>
        <begin position="1692"/>
        <end position="1706"/>
    </location>
</feature>
<feature type="domain" description="Ig-like" evidence="17">
    <location>
        <begin position="658"/>
        <end position="752"/>
    </location>
</feature>
<evidence type="ECO:0000256" key="11">
    <source>
        <dbReference type="ARBA" id="ARBA00023157"/>
    </source>
</evidence>
<dbReference type="InterPro" id="IPR003961">
    <property type="entry name" value="FN3_dom"/>
</dbReference>
<evidence type="ECO:0000259" key="17">
    <source>
        <dbReference type="PROSITE" id="PS50835"/>
    </source>
</evidence>
<sequence length="1837" mass="202999">MRCTVPAFVKDYVTVTSWLQEPNFNIYPSIISDGKYHMLPSGELLISDVSRADATKSYRCRTHHQLTLESVESLNSGRIQLTEIRGLVHPTLYDKLVTLTARVDDTVVVPCVALANPRPSYRWFHRTGQNQQQANIDGSGRLLVRDGTLVIPNVKQSDAGSYFCNASNAQGSEVMEVKLSVTATLEVTMLPNRLTVDLGRSAEISCVINGFPHGTPVWLKDGQPLRVSSRLRLAAPDRLHLGSVSKEDRGMYQCVVRNEHDMAQGSAELRLGEVYPQLVYRFIEQTLQSGPSVSLKCSASGNPTPQITWTLDGFPLPHGNDRLMIGQFVSVFGDVISHVNISSVRAEDGGEYECVAENRAGTDRHSARLNIYGQPYVRPMPSISAVAGKRLEIKCPVAGYPIDTISWEKDEVRLPTNIRQKVNNGTLIIDNVQRTLDSGTYTCIAKNKQNYSSQRSVTIRVLVPPKITPFSFGRDLNVGERTSIQCVVVTGDLPLTFTWLKDGAVLSPSASDLRDVSVRQYDDFTSALSIGSISQMHGGNFTCRVANDAANVSHTARLHVNVPPRVSPFNFDAASEGLRTQVMCTISQGDQPFSFTWLKDGRALQQGDGVEISQFTAYSTILSIDSIQARHSGNYSCRVQNAAATVEHTAALSVTVPPRWVVEPSDQNVVLGKSVALQCQADGFPKPTVTWKQAIGKQPGDYREIGYRSQRLRVMENGSLVIARAMEENEGYFLCQASNGIGAGLSKVIHLNVYAAPRFKTQSKSETVRKGATVHLKCDAEGDNPMDIVWKLRSIIVDSTADSRFSVKKSPLLTGNGAVSELTISKAGHQDRGDYMCVATNEYGSDTQTYQLMVQEPPSFPRNLHITEQTSRSIVLSWSSNIDVNIPITSYVLQYKQSNDVWIEHNAQQIIAGDKTTAAVEGLKPATMYQFRLYAENQLGASEPSDILHGMTSGEKPAGPPLQVSVEPVSSTQLRVTWQPPNKELWNGDILGYNIGFRKSLHGSQEADYNYTRVSISGDMPGDFRLTNLEKFTKYSVVVQAINSIGEGPNSDPFSALTLEDVPSGPPQDVQCSALTSQSVQVTWQPPPLAKVHGIIQGYRVTYEPVEEWSDSHVASETRSTAGLNTALHGLQHFTNYSIQVLAYTRAGDGVKSNTIFCRTDETVPEAPERVKAAVSSSNAITISWLPPRRPNGVLTKYTVHIRSSSEAKDRVLKWTLPPTQTQYNAQDIRKRNGDTYEAWVTASTKVGQGQNTPVVKLYPSSTVPAAIVSFGQTITVPWKVEVKLPCQVVGVPRASVEWKKGDVKIQKEHRVMVSSDNTLIISNVQRANEGNYTCYARNNLGTDHITFALRVQVPPTQPILLATAVTSNTVQLQWKQGDNGGAPIKGFLLSFKKDFHSAEWEDVSLDKRLHMYLMDNLDCGTQYQFKLTAFNKIGNGVPSKTEIAQTSGTKPAPPSRNQFLQSNISAVVLYLNTWSDGGCPVLHFAVELRKNNAEWQTVSSSVTPQPRYLIEGLESSTKYFLRVTAHNNAGYAMAEFEFETLHQYGGVSPSHGVVLSASDDSTVSVFDPQVLLPSSIVVAVIFLFVSGFCYCWRRKSDHDSMQDSQVSMAMDNKQNMEQRELQYYATVRKPMPSPVRDISTLERIPEYSEDIYPYATFHLPEQENMASNPQLQALLYNESQHAAETLQMKQVRSRSLGRGRGRRKSFKSESEEYDTLGSEDEEEPLSSRTESSSQLHGGPPPLRPHLSKFSVPQSRIKQGKIRSGHGGRRAILDTDGVHSARQKGELPNGFHEFAMEPSEAECDMDSLKKLRLGGMKFYYSPSSGGRHNLEDFTIAV</sequence>
<feature type="domain" description="Ig-like" evidence="17">
    <location>
        <begin position="375"/>
        <end position="458"/>
    </location>
</feature>
<feature type="domain" description="Ig-like" evidence="17">
    <location>
        <begin position="564"/>
        <end position="653"/>
    </location>
</feature>
<feature type="domain" description="Fibronectin type-III" evidence="18">
    <location>
        <begin position="1454"/>
        <end position="1551"/>
    </location>
</feature>
<dbReference type="GO" id="GO:0098609">
    <property type="term" value="P:cell-cell adhesion"/>
    <property type="evidence" value="ECO:0007669"/>
    <property type="project" value="UniProtKB-ARBA"/>
</dbReference>
<dbReference type="FunFam" id="2.60.40.10:FF:000093">
    <property type="entry name" value="Down syndrome cell adhesion molecule, isoform B"/>
    <property type="match status" value="1"/>
</dbReference>
<dbReference type="FunFam" id="2.60.40.10:FF:000017">
    <property type="entry name" value="Down syndrome cell adhesion molecule b"/>
    <property type="match status" value="1"/>
</dbReference>
<keyword evidence="10 16" id="KW-0472">Membrane</keyword>
<protein>
    <recommendedName>
        <fullName evidence="21">Down syndrome cell adhesion molecule-like protein Dscam2</fullName>
    </recommendedName>
</protein>
<feature type="domain" description="Ig-like" evidence="17">
    <location>
        <begin position="1"/>
        <end position="75"/>
    </location>
</feature>
<keyword evidence="3 16" id="KW-0812">Transmembrane</keyword>
<evidence type="ECO:0000256" key="2">
    <source>
        <dbReference type="ARBA" id="ARBA00022475"/>
    </source>
</evidence>
<dbReference type="Pfam" id="PF00041">
    <property type="entry name" value="fn3"/>
    <property type="match status" value="5"/>
</dbReference>
<feature type="domain" description="Ig-like" evidence="17">
    <location>
        <begin position="276"/>
        <end position="370"/>
    </location>
</feature>
<keyword evidence="6" id="KW-0130">Cell adhesion</keyword>
<dbReference type="GO" id="GO:0045202">
    <property type="term" value="C:synapse"/>
    <property type="evidence" value="ECO:0007669"/>
    <property type="project" value="UniProtKB-SubCell"/>
</dbReference>
<name>A0A8S1DHA8_9INSE</name>
<feature type="domain" description="Ig-like" evidence="17">
    <location>
        <begin position="757"/>
        <end position="855"/>
    </location>
</feature>
<evidence type="ECO:0000313" key="19">
    <source>
        <dbReference type="EMBL" id="CAB3381730.1"/>
    </source>
</evidence>
<keyword evidence="11" id="KW-1015">Disulfide bond</keyword>
<dbReference type="InterPro" id="IPR013783">
    <property type="entry name" value="Ig-like_fold"/>
</dbReference>
<evidence type="ECO:0000256" key="12">
    <source>
        <dbReference type="ARBA" id="ARBA00023180"/>
    </source>
</evidence>
<dbReference type="InterPro" id="IPR036116">
    <property type="entry name" value="FN3_sf"/>
</dbReference>
<dbReference type="FunFam" id="2.60.40.10:FF:000104">
    <property type="entry name" value="Down syndrome cell adhesion molecule b"/>
    <property type="match status" value="1"/>
</dbReference>
<keyword evidence="4" id="KW-0732">Signal</keyword>
<evidence type="ECO:0000313" key="20">
    <source>
        <dbReference type="Proteomes" id="UP000494165"/>
    </source>
</evidence>
<dbReference type="Gene3D" id="2.60.40.10">
    <property type="entry name" value="Immunoglobulins"/>
    <property type="match status" value="16"/>
</dbReference>
<keyword evidence="9" id="KW-0770">Synapse</keyword>
<dbReference type="InterPro" id="IPR013098">
    <property type="entry name" value="Ig_I-set"/>
</dbReference>
<dbReference type="InterPro" id="IPR036179">
    <property type="entry name" value="Ig-like_dom_sf"/>
</dbReference>
<dbReference type="CDD" id="cd20956">
    <property type="entry name" value="IgI_4_Dscam"/>
    <property type="match status" value="1"/>
</dbReference>
<feature type="domain" description="Fibronectin type-III" evidence="18">
    <location>
        <begin position="1355"/>
        <end position="1453"/>
    </location>
</feature>
<evidence type="ECO:0000259" key="18">
    <source>
        <dbReference type="PROSITE" id="PS50853"/>
    </source>
</evidence>
<dbReference type="PANTHER" id="PTHR44170">
    <property type="entry name" value="PROTEIN SIDEKICK"/>
    <property type="match status" value="1"/>
</dbReference>
<evidence type="ECO:0000256" key="1">
    <source>
        <dbReference type="ARBA" id="ARBA00004251"/>
    </source>
</evidence>
<dbReference type="GO" id="GO:0005886">
    <property type="term" value="C:plasma membrane"/>
    <property type="evidence" value="ECO:0007669"/>
    <property type="project" value="UniProtKB-SubCell"/>
</dbReference>
<evidence type="ECO:0000256" key="4">
    <source>
        <dbReference type="ARBA" id="ARBA00022729"/>
    </source>
</evidence>
<dbReference type="GO" id="GO:0048812">
    <property type="term" value="P:neuron projection morphogenesis"/>
    <property type="evidence" value="ECO:0007669"/>
    <property type="project" value="UniProtKB-ARBA"/>
</dbReference>
<dbReference type="Proteomes" id="UP000494165">
    <property type="component" value="Unassembled WGS sequence"/>
</dbReference>
<keyword evidence="5" id="KW-0677">Repeat</keyword>
<keyword evidence="20" id="KW-1185">Reference proteome</keyword>
<dbReference type="InterPro" id="IPR003598">
    <property type="entry name" value="Ig_sub2"/>
</dbReference>
<evidence type="ECO:0000256" key="13">
    <source>
        <dbReference type="ARBA" id="ARBA00023319"/>
    </source>
</evidence>
<feature type="domain" description="Fibronectin type-III" evidence="18">
    <location>
        <begin position="860"/>
        <end position="955"/>
    </location>
</feature>
<dbReference type="PANTHER" id="PTHR44170:SF56">
    <property type="entry name" value="FIBRONECTIN TYPE-III DOMAIN-CONTAINING PROTEIN"/>
    <property type="match status" value="1"/>
</dbReference>
<dbReference type="PROSITE" id="PS50853">
    <property type="entry name" value="FN3"/>
    <property type="match status" value="6"/>
</dbReference>
<accession>A0A8S1DHA8</accession>
<feature type="region of interest" description="Disordered" evidence="15">
    <location>
        <begin position="1686"/>
        <end position="1771"/>
    </location>
</feature>
<gene>
    <name evidence="19" type="ORF">CLODIP_2_CD00386</name>
</gene>
<dbReference type="InterPro" id="IPR056754">
    <property type="entry name" value="DSCAM/DSCAML_C"/>
</dbReference>
<dbReference type="FunFam" id="2.60.40.10:FF:000032">
    <property type="entry name" value="palladin isoform X1"/>
    <property type="match status" value="2"/>
</dbReference>
<dbReference type="SMART" id="SM00060">
    <property type="entry name" value="FN3"/>
    <property type="match status" value="6"/>
</dbReference>
<dbReference type="FunFam" id="2.60.40.10:FF:000120">
    <property type="entry name" value="Down syndrome cell adhesion molecule like 1"/>
    <property type="match status" value="1"/>
</dbReference>
<feature type="domain" description="Fibronectin type-III" evidence="18">
    <location>
        <begin position="960"/>
        <end position="1061"/>
    </location>
</feature>
<feature type="transmembrane region" description="Helical" evidence="16">
    <location>
        <begin position="1571"/>
        <end position="1593"/>
    </location>
</feature>
<feature type="domain" description="Fibronectin type-III" evidence="18">
    <location>
        <begin position="1066"/>
        <end position="1163"/>
    </location>
</feature>